<geneLocation type="plasmid" evidence="2 3">
    <name>ZS7_lp36</name>
</geneLocation>
<sequence length="194" mass="22102">MQAVCKDMIKDMQTNIQNNNSSPTPQQVNNQGSEARDIKREVDSYVEEFIRLDTELDEIKVSLSNMECLLSTAASYLKEARTTPRSNKVKYSLLYNLHKAISKVKSSYASLNVCYVDATYSLEKACVIFRDINNKADDALAEALKESKDIRYNMFSALLLDKSQPNTNKKANIVDNNEIENFLFINLFSLDFNN</sequence>
<dbReference type="AlphaFoldDB" id="A0A0H3BZV3"/>
<protein>
    <submittedName>
        <fullName evidence="2">Uncharacterized protein</fullName>
    </submittedName>
</protein>
<evidence type="ECO:0000313" key="2">
    <source>
        <dbReference type="EMBL" id="ACK74307.1"/>
    </source>
</evidence>
<name>A0A0H3BZV3_BORBZ</name>
<accession>A0A0H3BZV3</accession>
<organism evidence="2 3">
    <name type="scientific">Borreliella burgdorferi (strain ZS7)</name>
    <name type="common">Borrelia burgdorferi</name>
    <dbReference type="NCBI Taxonomy" id="445985"/>
    <lineage>
        <taxon>Bacteria</taxon>
        <taxon>Pseudomonadati</taxon>
        <taxon>Spirochaetota</taxon>
        <taxon>Spirochaetia</taxon>
        <taxon>Spirochaetales</taxon>
        <taxon>Borreliaceae</taxon>
        <taxon>Borreliella</taxon>
    </lineage>
</organism>
<evidence type="ECO:0000256" key="1">
    <source>
        <dbReference type="SAM" id="MobiDB-lite"/>
    </source>
</evidence>
<dbReference type="Proteomes" id="UP000006901">
    <property type="component" value="Plasmid ZS7_lp36"/>
</dbReference>
<gene>
    <name evidence="2" type="ordered locus">BbuZS7_K26</name>
</gene>
<dbReference type="EMBL" id="CP001201">
    <property type="protein sequence ID" value="ACK74307.1"/>
    <property type="molecule type" value="Genomic_DNA"/>
</dbReference>
<keyword evidence="2" id="KW-0614">Plasmid</keyword>
<proteinExistence type="predicted"/>
<dbReference type="HOGENOM" id="CLU_1400112_0_0_12"/>
<dbReference type="KEGG" id="bbz:BbuZS7_K26"/>
<evidence type="ECO:0000313" key="3">
    <source>
        <dbReference type="Proteomes" id="UP000006901"/>
    </source>
</evidence>
<feature type="compositionally biased region" description="Polar residues" evidence="1">
    <location>
        <begin position="14"/>
        <end position="33"/>
    </location>
</feature>
<reference evidence="2 3" key="1">
    <citation type="journal article" date="2011" name="J. Bacteriol.">
        <title>Whole-genome sequences of thirteen isolates of Borrelia burgdorferi.</title>
        <authorList>
            <person name="Schutzer S.E."/>
            <person name="Fraser-Liggett C.M."/>
            <person name="Casjens S.R."/>
            <person name="Qiu W.G."/>
            <person name="Dunn J.J."/>
            <person name="Mongodin E.F."/>
            <person name="Luft B.J."/>
        </authorList>
    </citation>
    <scope>NUCLEOTIDE SEQUENCE [LARGE SCALE GENOMIC DNA]</scope>
    <source>
        <strain evidence="2 3">ZS7</strain>
        <plasmid evidence="2 3">ZS7_lp36</plasmid>
    </source>
</reference>
<feature type="region of interest" description="Disordered" evidence="1">
    <location>
        <begin position="14"/>
        <end position="36"/>
    </location>
</feature>